<evidence type="ECO:0000256" key="1">
    <source>
        <dbReference type="ARBA" id="ARBA00023015"/>
    </source>
</evidence>
<dbReference type="InterPro" id="IPR005471">
    <property type="entry name" value="Tscrpt_reg_IclR_N"/>
</dbReference>
<dbReference type="Gene3D" id="1.10.10.10">
    <property type="entry name" value="Winged helix-like DNA-binding domain superfamily/Winged helix DNA-binding domain"/>
    <property type="match status" value="1"/>
</dbReference>
<sequence>MAIGSSTLDKRGGPRAKTPDSGGSPTGQVQSLTRGLTLLERIAESVSGVSLTDLALQVGLPNSTTHRLLTTMQQAGFVQQVGDLGLWTIGVRAFTVGSAFLDSRELITISYPIMRRLVDAAGETANLTVLDREESLAVLIGQVECREMMRMLAPIGSRMPLHASGAGKAFIATLTDDEVSDSLRKTGLAQYTHSTINTPAKLKEEISRIRRQGFSFDDEEHAVGLRCVAACIYDEYNEPFAAVSVSGPKSRIPDERVVHLGSLVVQAAQDITQAFSGISRPGYPKR</sequence>
<organism evidence="7 8">
    <name type="scientific">Crenobacter cavernae</name>
    <dbReference type="NCBI Taxonomy" id="2290923"/>
    <lineage>
        <taxon>Bacteria</taxon>
        <taxon>Pseudomonadati</taxon>
        <taxon>Pseudomonadota</taxon>
        <taxon>Betaproteobacteria</taxon>
        <taxon>Neisseriales</taxon>
        <taxon>Neisseriaceae</taxon>
        <taxon>Crenobacter</taxon>
    </lineage>
</organism>
<dbReference type="PANTHER" id="PTHR30136">
    <property type="entry name" value="HELIX-TURN-HELIX TRANSCRIPTIONAL REGULATOR, ICLR FAMILY"/>
    <property type="match status" value="1"/>
</dbReference>
<dbReference type="OrthoDB" id="9807558at2"/>
<dbReference type="AlphaFoldDB" id="A0A345Y2D0"/>
<dbReference type="FunFam" id="1.10.10.10:FF:000056">
    <property type="entry name" value="IclR family transcriptional regulator"/>
    <property type="match status" value="1"/>
</dbReference>
<dbReference type="Gene3D" id="3.30.450.40">
    <property type="match status" value="1"/>
</dbReference>
<keyword evidence="3" id="KW-0804">Transcription</keyword>
<dbReference type="NCBIfam" id="NF008601">
    <property type="entry name" value="PRK11569.1"/>
    <property type="match status" value="1"/>
</dbReference>
<evidence type="ECO:0000259" key="6">
    <source>
        <dbReference type="PROSITE" id="PS51078"/>
    </source>
</evidence>
<feature type="domain" description="HTH iclR-type" evidence="5">
    <location>
        <begin position="29"/>
        <end position="91"/>
    </location>
</feature>
<evidence type="ECO:0000256" key="3">
    <source>
        <dbReference type="ARBA" id="ARBA00023163"/>
    </source>
</evidence>
<keyword evidence="2" id="KW-0238">DNA-binding</keyword>
<evidence type="ECO:0000256" key="4">
    <source>
        <dbReference type="SAM" id="MobiDB-lite"/>
    </source>
</evidence>
<dbReference type="SMART" id="SM00346">
    <property type="entry name" value="HTH_ICLR"/>
    <property type="match status" value="1"/>
</dbReference>
<protein>
    <submittedName>
        <fullName evidence="7">Acetate operon transcriptional repressor IclR</fullName>
    </submittedName>
</protein>
<dbReference type="InterPro" id="IPR050707">
    <property type="entry name" value="HTH_MetabolicPath_Reg"/>
</dbReference>
<evidence type="ECO:0000313" key="7">
    <source>
        <dbReference type="EMBL" id="AXK38082.1"/>
    </source>
</evidence>
<gene>
    <name evidence="7" type="ORF">DWG20_00790</name>
</gene>
<name>A0A345Y2D0_9NEIS</name>
<dbReference type="PROSITE" id="PS51078">
    <property type="entry name" value="ICLR_ED"/>
    <property type="match status" value="1"/>
</dbReference>
<feature type="compositionally biased region" description="Polar residues" evidence="4">
    <location>
        <begin position="21"/>
        <end position="30"/>
    </location>
</feature>
<dbReference type="InterPro" id="IPR036388">
    <property type="entry name" value="WH-like_DNA-bd_sf"/>
</dbReference>
<dbReference type="PROSITE" id="PS51077">
    <property type="entry name" value="HTH_ICLR"/>
    <property type="match status" value="1"/>
</dbReference>
<evidence type="ECO:0000259" key="5">
    <source>
        <dbReference type="PROSITE" id="PS51077"/>
    </source>
</evidence>
<dbReference type="Pfam" id="PF09339">
    <property type="entry name" value="HTH_IclR"/>
    <property type="match status" value="1"/>
</dbReference>
<feature type="region of interest" description="Disordered" evidence="4">
    <location>
        <begin position="1"/>
        <end position="30"/>
    </location>
</feature>
<dbReference type="GO" id="GO:0045892">
    <property type="term" value="P:negative regulation of DNA-templated transcription"/>
    <property type="evidence" value="ECO:0007669"/>
    <property type="project" value="TreeGrafter"/>
</dbReference>
<dbReference type="InterPro" id="IPR029016">
    <property type="entry name" value="GAF-like_dom_sf"/>
</dbReference>
<reference evidence="7 8" key="1">
    <citation type="submission" date="2018-07" db="EMBL/GenBank/DDBJ databases">
        <title>Crenobacter cavernae sp. nov., isolated from a karst cave.</title>
        <authorList>
            <person name="Zhu H."/>
        </authorList>
    </citation>
    <scope>NUCLEOTIDE SEQUENCE [LARGE SCALE GENOMIC DNA]</scope>
    <source>
        <strain evidence="7 8">K1W11S-77</strain>
    </source>
</reference>
<dbReference type="GO" id="GO:0003677">
    <property type="term" value="F:DNA binding"/>
    <property type="evidence" value="ECO:0007669"/>
    <property type="project" value="UniProtKB-KW"/>
</dbReference>
<dbReference type="PANTHER" id="PTHR30136:SF22">
    <property type="entry name" value="TRANSCRIPTIONAL REPRESSOR ICLR"/>
    <property type="match status" value="1"/>
</dbReference>
<dbReference type="Pfam" id="PF01614">
    <property type="entry name" value="IclR_C"/>
    <property type="match status" value="1"/>
</dbReference>
<dbReference type="InterPro" id="IPR014757">
    <property type="entry name" value="Tscrpt_reg_IclR_C"/>
</dbReference>
<dbReference type="InterPro" id="IPR036390">
    <property type="entry name" value="WH_DNA-bd_sf"/>
</dbReference>
<dbReference type="EMBL" id="CP031337">
    <property type="protein sequence ID" value="AXK38082.1"/>
    <property type="molecule type" value="Genomic_DNA"/>
</dbReference>
<evidence type="ECO:0000256" key="2">
    <source>
        <dbReference type="ARBA" id="ARBA00023125"/>
    </source>
</evidence>
<dbReference type="KEGG" id="ccah:DWG20_00790"/>
<evidence type="ECO:0000313" key="8">
    <source>
        <dbReference type="Proteomes" id="UP000254537"/>
    </source>
</evidence>
<feature type="domain" description="IclR-ED" evidence="6">
    <location>
        <begin position="92"/>
        <end position="277"/>
    </location>
</feature>
<proteinExistence type="predicted"/>
<dbReference type="Proteomes" id="UP000254537">
    <property type="component" value="Chromosome"/>
</dbReference>
<accession>A0A345Y2D0</accession>
<keyword evidence="1" id="KW-0805">Transcription regulation</keyword>
<dbReference type="RefSeq" id="WP_115431964.1">
    <property type="nucleotide sequence ID" value="NZ_CP031337.1"/>
</dbReference>
<dbReference type="SUPFAM" id="SSF55781">
    <property type="entry name" value="GAF domain-like"/>
    <property type="match status" value="1"/>
</dbReference>
<dbReference type="GO" id="GO:0003700">
    <property type="term" value="F:DNA-binding transcription factor activity"/>
    <property type="evidence" value="ECO:0007669"/>
    <property type="project" value="TreeGrafter"/>
</dbReference>
<dbReference type="SUPFAM" id="SSF46785">
    <property type="entry name" value="Winged helix' DNA-binding domain"/>
    <property type="match status" value="1"/>
</dbReference>